<name>A0ABS9RMM2_9FLAO</name>
<accession>A0ABS9RMM2</accession>
<protein>
    <submittedName>
        <fullName evidence="1">Uncharacterized protein</fullName>
    </submittedName>
</protein>
<reference evidence="1" key="1">
    <citation type="submission" date="2022-02" db="EMBL/GenBank/DDBJ databases">
        <title>Aestuariibaculum sp., a marine bacterium isolated from sediment in Guangxi.</title>
        <authorList>
            <person name="Ying J."/>
        </authorList>
    </citation>
    <scope>NUCLEOTIDE SEQUENCE</scope>
    <source>
        <strain evidence="1">L182</strain>
    </source>
</reference>
<sequence length="62" mass="7081">MLTKTREFTAVNTPLNRKTDTTRTIHPSARRRFTIGAHLTYPMIYQQARLESCVFSVGLLIG</sequence>
<keyword evidence="2" id="KW-1185">Reference proteome</keyword>
<evidence type="ECO:0000313" key="2">
    <source>
        <dbReference type="Proteomes" id="UP001156141"/>
    </source>
</evidence>
<feature type="non-terminal residue" evidence="1">
    <location>
        <position position="62"/>
    </location>
</feature>
<comment type="caution">
    <text evidence="1">The sequence shown here is derived from an EMBL/GenBank/DDBJ whole genome shotgun (WGS) entry which is preliminary data.</text>
</comment>
<evidence type="ECO:0000313" key="1">
    <source>
        <dbReference type="EMBL" id="MCH4554200.1"/>
    </source>
</evidence>
<proteinExistence type="predicted"/>
<gene>
    <name evidence="1" type="ORF">MKW35_16380</name>
</gene>
<dbReference type="Proteomes" id="UP001156141">
    <property type="component" value="Unassembled WGS sequence"/>
</dbReference>
<dbReference type="EMBL" id="JAKVQD010000071">
    <property type="protein sequence ID" value="MCH4554200.1"/>
    <property type="molecule type" value="Genomic_DNA"/>
</dbReference>
<organism evidence="1 2">
    <name type="scientific">Aestuariibaculum lutulentum</name>
    <dbReference type="NCBI Taxonomy" id="2920935"/>
    <lineage>
        <taxon>Bacteria</taxon>
        <taxon>Pseudomonadati</taxon>
        <taxon>Bacteroidota</taxon>
        <taxon>Flavobacteriia</taxon>
        <taxon>Flavobacteriales</taxon>
        <taxon>Flavobacteriaceae</taxon>
    </lineage>
</organism>